<comment type="catalytic activity">
    <reaction evidence="7">
        <text>a UDP-3-O-[(3R)-3-hydroxyacyl]-alpha-D-glucosamine + a (3R)-hydroxyacyl-[ACP] = a UDP-2-N,3-O-bis[(3R)-3-hydroxyacyl]-alpha-D-glucosamine + holo-[ACP] + H(+)</text>
        <dbReference type="Rhea" id="RHEA:53836"/>
        <dbReference type="Rhea" id="RHEA-COMP:9685"/>
        <dbReference type="Rhea" id="RHEA-COMP:9945"/>
        <dbReference type="ChEBI" id="CHEBI:15378"/>
        <dbReference type="ChEBI" id="CHEBI:64479"/>
        <dbReference type="ChEBI" id="CHEBI:78827"/>
        <dbReference type="ChEBI" id="CHEBI:137740"/>
        <dbReference type="ChEBI" id="CHEBI:137748"/>
        <dbReference type="EC" id="2.3.1.191"/>
    </reaction>
</comment>
<dbReference type="Pfam" id="PF00132">
    <property type="entry name" value="Hexapep"/>
    <property type="match status" value="2"/>
</dbReference>
<gene>
    <name evidence="7 9" type="primary">lpxD</name>
    <name evidence="9" type="ORF">IFJ75_06955</name>
</gene>
<dbReference type="KEGG" id="bgoe:IFJ75_06955"/>
<dbReference type="AlphaFoldDB" id="A0A975C329"/>
<dbReference type="Pfam" id="PF14602">
    <property type="entry name" value="Hexapep_2"/>
    <property type="match status" value="1"/>
</dbReference>
<keyword evidence="4 7" id="KW-0677">Repeat</keyword>
<dbReference type="EC" id="2.3.1.191" evidence="7"/>
<dbReference type="Proteomes" id="UP000663918">
    <property type="component" value="Chromosome"/>
</dbReference>
<dbReference type="InterPro" id="IPR011004">
    <property type="entry name" value="Trimer_LpxA-like_sf"/>
</dbReference>
<comment type="function">
    <text evidence="7">Catalyzes the N-acylation of UDP-3-O-acylglucosamine using 3-hydroxyacyl-ACP as the acyl donor. Is involved in the biosynthesis of lipid A, a phosphorylated glycolipid that anchors the lipopolysaccharide to the outer membrane of the cell.</text>
</comment>
<evidence type="ECO:0000256" key="6">
    <source>
        <dbReference type="ARBA" id="ARBA00023315"/>
    </source>
</evidence>
<evidence type="ECO:0000256" key="1">
    <source>
        <dbReference type="ARBA" id="ARBA00022516"/>
    </source>
</evidence>
<dbReference type="CDD" id="cd03352">
    <property type="entry name" value="LbH_LpxD"/>
    <property type="match status" value="1"/>
</dbReference>
<evidence type="ECO:0000259" key="8">
    <source>
        <dbReference type="Pfam" id="PF04613"/>
    </source>
</evidence>
<evidence type="ECO:0000256" key="5">
    <source>
        <dbReference type="ARBA" id="ARBA00023098"/>
    </source>
</evidence>
<dbReference type="GO" id="GO:0009245">
    <property type="term" value="P:lipid A biosynthetic process"/>
    <property type="evidence" value="ECO:0007669"/>
    <property type="project" value="UniProtKB-UniRule"/>
</dbReference>
<dbReference type="Gene3D" id="2.160.10.10">
    <property type="entry name" value="Hexapeptide repeat proteins"/>
    <property type="match status" value="1"/>
</dbReference>
<dbReference type="InterPro" id="IPR007691">
    <property type="entry name" value="LpxD"/>
</dbReference>
<dbReference type="Pfam" id="PF04613">
    <property type="entry name" value="LpxD"/>
    <property type="match status" value="1"/>
</dbReference>
<dbReference type="GO" id="GO:0103118">
    <property type="term" value="F:UDP-3-O-[(3R)-3-hydroxyacyl]-glucosamine N-acyltransferase activity"/>
    <property type="evidence" value="ECO:0007669"/>
    <property type="project" value="UniProtKB-EC"/>
</dbReference>
<reference evidence="9" key="1">
    <citation type="submission" date="2020-09" db="EMBL/GenBank/DDBJ databases">
        <title>Brevundimonas sp. LVF2 isolated from a puddle in Goettingen, Germany.</title>
        <authorList>
            <person name="Friedrich I."/>
            <person name="Klassen A."/>
            <person name="Hannes N."/>
            <person name="Schneider D."/>
            <person name="Hertel R."/>
            <person name="Daniel R."/>
        </authorList>
    </citation>
    <scope>NUCLEOTIDE SEQUENCE</scope>
    <source>
        <strain evidence="9">LVF2</strain>
    </source>
</reference>
<dbReference type="Gene3D" id="3.40.1390.10">
    <property type="entry name" value="MurE/MurF, N-terminal domain"/>
    <property type="match status" value="1"/>
</dbReference>
<organism evidence="9 10">
    <name type="scientific">Brevundimonas goettingensis</name>
    <dbReference type="NCBI Taxonomy" id="2774190"/>
    <lineage>
        <taxon>Bacteria</taxon>
        <taxon>Pseudomonadati</taxon>
        <taxon>Pseudomonadota</taxon>
        <taxon>Alphaproteobacteria</taxon>
        <taxon>Caulobacterales</taxon>
        <taxon>Caulobacteraceae</taxon>
        <taxon>Brevundimonas</taxon>
    </lineage>
</organism>
<evidence type="ECO:0000313" key="9">
    <source>
        <dbReference type="EMBL" id="QTC92600.1"/>
    </source>
</evidence>
<keyword evidence="2 7" id="KW-0441">Lipid A biosynthesis</keyword>
<keyword evidence="1 7" id="KW-0444">Lipid biosynthesis</keyword>
<evidence type="ECO:0000256" key="2">
    <source>
        <dbReference type="ARBA" id="ARBA00022556"/>
    </source>
</evidence>
<name>A0A975C329_9CAUL</name>
<keyword evidence="6 7" id="KW-0012">Acyltransferase</keyword>
<dbReference type="PROSITE" id="PS00101">
    <property type="entry name" value="HEXAPEP_TRANSFERASES"/>
    <property type="match status" value="1"/>
</dbReference>
<dbReference type="NCBIfam" id="NF002060">
    <property type="entry name" value="PRK00892.1"/>
    <property type="match status" value="1"/>
</dbReference>
<accession>A0A975C329</accession>
<sequence length="339" mass="34344">MPDTRFFETLPSLTATALAEIIGGTVVRGGETEIASVAPLSSADRGAVSFLGDRKFAAALAETKAGCVIVPASAVEAVPEGVAVITSGEAQAAWARASLRLHRARTLDAASSRDDACEDDSVVLEPGVVIGQGARIGRGTRIGANTVIGPGVQIGRDCAIGSNVTLGFTLIGDRVKIYAGARIGEAGFGAAGSKAGAVDIPQLGRVIIQDGVTVGANTCIDRGAYDDTVIGENTKIDNLCMIGHNCVLGRNVLMAAHSGLSGSVTVGDGVMFGGQAGVGDHITIGDGAAVAAGGGVLANIPAGEVWSGYPAKPLRQFLRETVWVSKQVAPKKRTKESEG</sequence>
<dbReference type="GO" id="GO:0016410">
    <property type="term" value="F:N-acyltransferase activity"/>
    <property type="evidence" value="ECO:0007669"/>
    <property type="project" value="InterPro"/>
</dbReference>
<evidence type="ECO:0000256" key="3">
    <source>
        <dbReference type="ARBA" id="ARBA00022679"/>
    </source>
</evidence>
<evidence type="ECO:0000313" key="10">
    <source>
        <dbReference type="Proteomes" id="UP000663918"/>
    </source>
</evidence>
<dbReference type="EMBL" id="CP062222">
    <property type="protein sequence ID" value="QTC92600.1"/>
    <property type="molecule type" value="Genomic_DNA"/>
</dbReference>
<dbReference type="SUPFAM" id="SSF51161">
    <property type="entry name" value="Trimeric LpxA-like enzymes"/>
    <property type="match status" value="1"/>
</dbReference>
<comment type="similarity">
    <text evidence="7">Belongs to the transferase hexapeptide repeat family. LpxD subfamily.</text>
</comment>
<dbReference type="PANTHER" id="PTHR43378">
    <property type="entry name" value="UDP-3-O-ACYLGLUCOSAMINE N-ACYLTRANSFERASE"/>
    <property type="match status" value="1"/>
</dbReference>
<dbReference type="NCBIfam" id="TIGR01853">
    <property type="entry name" value="lipid_A_lpxD"/>
    <property type="match status" value="1"/>
</dbReference>
<dbReference type="GO" id="GO:0016020">
    <property type="term" value="C:membrane"/>
    <property type="evidence" value="ECO:0007669"/>
    <property type="project" value="GOC"/>
</dbReference>
<dbReference type="InterPro" id="IPR018357">
    <property type="entry name" value="Hexapep_transf_CS"/>
</dbReference>
<dbReference type="HAMAP" id="MF_00523">
    <property type="entry name" value="LpxD"/>
    <property type="match status" value="1"/>
</dbReference>
<dbReference type="PANTHER" id="PTHR43378:SF2">
    <property type="entry name" value="UDP-3-O-ACYLGLUCOSAMINE N-ACYLTRANSFERASE 1, MITOCHONDRIAL-RELATED"/>
    <property type="match status" value="1"/>
</dbReference>
<keyword evidence="3 7" id="KW-0808">Transferase</keyword>
<comment type="pathway">
    <text evidence="7">Bacterial outer membrane biogenesis; LPS lipid A biosynthesis.</text>
</comment>
<feature type="active site" description="Proton acceptor" evidence="7">
    <location>
        <position position="244"/>
    </location>
</feature>
<comment type="subunit">
    <text evidence="7">Homotrimer.</text>
</comment>
<keyword evidence="10" id="KW-1185">Reference proteome</keyword>
<feature type="domain" description="UDP-3-O-[3-hydroxymyristoyl] glucosamine N-acyltransferase non-repeat region" evidence="8">
    <location>
        <begin position="32"/>
        <end position="98"/>
    </location>
</feature>
<evidence type="ECO:0000256" key="4">
    <source>
        <dbReference type="ARBA" id="ARBA00022737"/>
    </source>
</evidence>
<evidence type="ECO:0000256" key="7">
    <source>
        <dbReference type="HAMAP-Rule" id="MF_00523"/>
    </source>
</evidence>
<dbReference type="InterPro" id="IPR001451">
    <property type="entry name" value="Hexapep"/>
</dbReference>
<proteinExistence type="inferred from homology"/>
<dbReference type="RefSeq" id="WP_207931879.1">
    <property type="nucleotide sequence ID" value="NZ_CP062222.1"/>
</dbReference>
<keyword evidence="5 7" id="KW-0443">Lipid metabolism</keyword>
<dbReference type="InterPro" id="IPR020573">
    <property type="entry name" value="UDP_GlcNAc_AcTrfase_non-rep"/>
</dbReference>
<protein>
    <recommendedName>
        <fullName evidence="7">UDP-3-O-acylglucosamine N-acyltransferase</fullName>
        <ecNumber evidence="7">2.3.1.191</ecNumber>
    </recommendedName>
</protein>